<protein>
    <submittedName>
        <fullName evidence="8">Transcription factor</fullName>
    </submittedName>
</protein>
<evidence type="ECO:0000256" key="6">
    <source>
        <dbReference type="SAM" id="MobiDB-lite"/>
    </source>
</evidence>
<dbReference type="GO" id="GO:0006355">
    <property type="term" value="P:regulation of DNA-templated transcription"/>
    <property type="evidence" value="ECO:0007669"/>
    <property type="project" value="InterPro"/>
</dbReference>
<evidence type="ECO:0000256" key="5">
    <source>
        <dbReference type="ARBA" id="ARBA00023242"/>
    </source>
</evidence>
<evidence type="ECO:0000256" key="2">
    <source>
        <dbReference type="ARBA" id="ARBA00023015"/>
    </source>
</evidence>
<evidence type="ECO:0000313" key="8">
    <source>
        <dbReference type="EMBL" id="RGP64447.1"/>
    </source>
</evidence>
<reference evidence="8 9" key="1">
    <citation type="journal article" date="2018" name="PLoS Pathog.">
        <title>Evolution of structural diversity of trichothecenes, a family of toxins produced by plant pathogenic and entomopathogenic fungi.</title>
        <authorList>
            <person name="Proctor R.H."/>
            <person name="McCormick S.P."/>
            <person name="Kim H.S."/>
            <person name="Cardoza R.E."/>
            <person name="Stanley A.M."/>
            <person name="Lindo L."/>
            <person name="Kelly A."/>
            <person name="Brown D.W."/>
            <person name="Lee T."/>
            <person name="Vaughan M.M."/>
            <person name="Alexander N.J."/>
            <person name="Busman M."/>
            <person name="Gutierrez S."/>
        </authorList>
    </citation>
    <scope>NUCLEOTIDE SEQUENCE [LARGE SCALE GENOMIC DNA]</scope>
    <source>
        <strain evidence="8 9">NRRL 20695</strain>
    </source>
</reference>
<evidence type="ECO:0000256" key="3">
    <source>
        <dbReference type="ARBA" id="ARBA00023125"/>
    </source>
</evidence>
<evidence type="ECO:0000256" key="1">
    <source>
        <dbReference type="ARBA" id="ARBA00022723"/>
    </source>
</evidence>
<dbReference type="GO" id="GO:0003677">
    <property type="term" value="F:DNA binding"/>
    <property type="evidence" value="ECO:0007669"/>
    <property type="project" value="UniProtKB-KW"/>
</dbReference>
<dbReference type="EMBL" id="PXOG01000252">
    <property type="protein sequence ID" value="RGP64447.1"/>
    <property type="molecule type" value="Genomic_DNA"/>
</dbReference>
<evidence type="ECO:0000256" key="4">
    <source>
        <dbReference type="ARBA" id="ARBA00023163"/>
    </source>
</evidence>
<keyword evidence="3" id="KW-0238">DNA-binding</keyword>
<keyword evidence="1" id="KW-0479">Metal-binding</keyword>
<keyword evidence="4" id="KW-0804">Transcription</keyword>
<evidence type="ECO:0000259" key="7">
    <source>
        <dbReference type="Pfam" id="PF08493"/>
    </source>
</evidence>
<keyword evidence="5" id="KW-0539">Nucleus</keyword>
<feature type="compositionally biased region" description="Polar residues" evidence="6">
    <location>
        <begin position="178"/>
        <end position="194"/>
    </location>
</feature>
<dbReference type="Proteomes" id="UP000266234">
    <property type="component" value="Unassembled WGS sequence"/>
</dbReference>
<dbReference type="GO" id="GO:0045122">
    <property type="term" value="P:aflatoxin biosynthetic process"/>
    <property type="evidence" value="ECO:0007669"/>
    <property type="project" value="InterPro"/>
</dbReference>
<sequence>MSSGFSTLLSQADSWGTCPDLVELLTSGSSSASLTPDNTNMVWRSDIDSMAGDGSVGKTLERMDGFAFSKSHATGTLPAGMSLGPIGSTTDRQHCEADLVSALARPDLPSLSCWGDPKSSQNLGTILTASRATLACVTTAMSCTCTPNDNVALLVTAVLLRILSWYHIVLKNCSGPNDSGATSSDGHNSPTPSTDGKETERSTPGDTDLLQERIEQSNLIMPPMTIGAYELDSENRERMIGHIMLSELSKMGNLLGDFSKKFCDPQSTTLGNDNRSQLFLALEMFIRNKHMAAVLAVRKKLEVK</sequence>
<dbReference type="Pfam" id="PF08493">
    <property type="entry name" value="AflR"/>
    <property type="match status" value="1"/>
</dbReference>
<keyword evidence="9" id="KW-1185">Reference proteome</keyword>
<accession>A0A395RWP3</accession>
<dbReference type="STRING" id="694270.A0A395RWP3"/>
<proteinExistence type="predicted"/>
<dbReference type="InterPro" id="IPR013700">
    <property type="entry name" value="AflR"/>
</dbReference>
<dbReference type="GO" id="GO:0046872">
    <property type="term" value="F:metal ion binding"/>
    <property type="evidence" value="ECO:0007669"/>
    <property type="project" value="UniProtKB-KW"/>
</dbReference>
<feature type="domain" description="Aflatoxin regulatory protein" evidence="7">
    <location>
        <begin position="94"/>
        <end position="180"/>
    </location>
</feature>
<dbReference type="GO" id="GO:0005634">
    <property type="term" value="C:nucleus"/>
    <property type="evidence" value="ECO:0007669"/>
    <property type="project" value="InterPro"/>
</dbReference>
<keyword evidence="2" id="KW-0805">Transcription regulation</keyword>
<evidence type="ECO:0000313" key="9">
    <source>
        <dbReference type="Proteomes" id="UP000266234"/>
    </source>
</evidence>
<comment type="caution">
    <text evidence="8">The sequence shown here is derived from an EMBL/GenBank/DDBJ whole genome shotgun (WGS) entry which is preliminary data.</text>
</comment>
<organism evidence="8 9">
    <name type="scientific">Fusarium longipes</name>
    <dbReference type="NCBI Taxonomy" id="694270"/>
    <lineage>
        <taxon>Eukaryota</taxon>
        <taxon>Fungi</taxon>
        <taxon>Dikarya</taxon>
        <taxon>Ascomycota</taxon>
        <taxon>Pezizomycotina</taxon>
        <taxon>Sordariomycetes</taxon>
        <taxon>Hypocreomycetidae</taxon>
        <taxon>Hypocreales</taxon>
        <taxon>Nectriaceae</taxon>
        <taxon>Fusarium</taxon>
    </lineage>
</organism>
<dbReference type="OrthoDB" id="4356994at2759"/>
<feature type="region of interest" description="Disordered" evidence="6">
    <location>
        <begin position="178"/>
        <end position="207"/>
    </location>
</feature>
<name>A0A395RWP3_9HYPO</name>
<dbReference type="AlphaFoldDB" id="A0A395RWP3"/>
<gene>
    <name evidence="8" type="ORF">FLONG3_9505</name>
</gene>